<accession>A0AC60PGR2</accession>
<dbReference type="Proteomes" id="UP000805193">
    <property type="component" value="Unassembled WGS sequence"/>
</dbReference>
<reference evidence="1 2" key="1">
    <citation type="journal article" date="2020" name="Cell">
        <title>Large-Scale Comparative Analyses of Tick Genomes Elucidate Their Genetic Diversity and Vector Capacities.</title>
        <authorList>
            <consortium name="Tick Genome and Microbiome Consortium (TIGMIC)"/>
            <person name="Jia N."/>
            <person name="Wang J."/>
            <person name="Shi W."/>
            <person name="Du L."/>
            <person name="Sun Y."/>
            <person name="Zhan W."/>
            <person name="Jiang J.F."/>
            <person name="Wang Q."/>
            <person name="Zhang B."/>
            <person name="Ji P."/>
            <person name="Bell-Sakyi L."/>
            <person name="Cui X.M."/>
            <person name="Yuan T.T."/>
            <person name="Jiang B.G."/>
            <person name="Yang W.F."/>
            <person name="Lam T.T."/>
            <person name="Chang Q.C."/>
            <person name="Ding S.J."/>
            <person name="Wang X.J."/>
            <person name="Zhu J.G."/>
            <person name="Ruan X.D."/>
            <person name="Zhao L."/>
            <person name="Wei J.T."/>
            <person name="Ye R.Z."/>
            <person name="Que T.C."/>
            <person name="Du C.H."/>
            <person name="Zhou Y.H."/>
            <person name="Cheng J.X."/>
            <person name="Dai P.F."/>
            <person name="Guo W.B."/>
            <person name="Han X.H."/>
            <person name="Huang E.J."/>
            <person name="Li L.F."/>
            <person name="Wei W."/>
            <person name="Gao Y.C."/>
            <person name="Liu J.Z."/>
            <person name="Shao H.Z."/>
            <person name="Wang X."/>
            <person name="Wang C.C."/>
            <person name="Yang T.C."/>
            <person name="Huo Q.B."/>
            <person name="Li W."/>
            <person name="Chen H.Y."/>
            <person name="Chen S.E."/>
            <person name="Zhou L.G."/>
            <person name="Ni X.B."/>
            <person name="Tian J.H."/>
            <person name="Sheng Y."/>
            <person name="Liu T."/>
            <person name="Pan Y.S."/>
            <person name="Xia L.Y."/>
            <person name="Li J."/>
            <person name="Zhao F."/>
            <person name="Cao W.C."/>
        </authorList>
    </citation>
    <scope>NUCLEOTIDE SEQUENCE [LARGE SCALE GENOMIC DNA]</scope>
    <source>
        <strain evidence="1">Iper-2018</strain>
    </source>
</reference>
<name>A0AC60PGR2_IXOPE</name>
<sequence>MDIRAISSRCSDDTLARLTYAMPGGHSADAPSTLWIYGRYPAGTPTTRLTLDEHTMSGVHSADAASDTQLSPTALFDTSAPYTYHLPHHTLLLDAPITFAELQAAVQALKRNTTPGHDDITSTLLRHPNEKSDSFQMPDRGTPQGAVLSPMLFNLTLIPLAPTLLTSPTLRSTLYADDIALWVHSGSDQHIEATLQHGLNRALHQIEL</sequence>
<comment type="caution">
    <text evidence="1">The sequence shown here is derived from an EMBL/GenBank/DDBJ whole genome shotgun (WGS) entry which is preliminary data.</text>
</comment>
<keyword evidence="2" id="KW-1185">Reference proteome</keyword>
<dbReference type="EMBL" id="JABSTQ010010672">
    <property type="protein sequence ID" value="KAG0419026.1"/>
    <property type="molecule type" value="Genomic_DNA"/>
</dbReference>
<evidence type="ECO:0000313" key="1">
    <source>
        <dbReference type="EMBL" id="KAG0419026.1"/>
    </source>
</evidence>
<gene>
    <name evidence="1" type="ORF">HPB47_004414</name>
</gene>
<evidence type="ECO:0000313" key="2">
    <source>
        <dbReference type="Proteomes" id="UP000805193"/>
    </source>
</evidence>
<organism evidence="1 2">
    <name type="scientific">Ixodes persulcatus</name>
    <name type="common">Taiga tick</name>
    <dbReference type="NCBI Taxonomy" id="34615"/>
    <lineage>
        <taxon>Eukaryota</taxon>
        <taxon>Metazoa</taxon>
        <taxon>Ecdysozoa</taxon>
        <taxon>Arthropoda</taxon>
        <taxon>Chelicerata</taxon>
        <taxon>Arachnida</taxon>
        <taxon>Acari</taxon>
        <taxon>Parasitiformes</taxon>
        <taxon>Ixodida</taxon>
        <taxon>Ixodoidea</taxon>
        <taxon>Ixodidae</taxon>
        <taxon>Ixodinae</taxon>
        <taxon>Ixodes</taxon>
    </lineage>
</organism>
<protein>
    <submittedName>
        <fullName evidence="1">Uncharacterized protein</fullName>
    </submittedName>
</protein>
<proteinExistence type="predicted"/>